<name>A0A6J1VXA7_9SAUR</name>
<dbReference type="PANTHER" id="PTHR15347">
    <property type="entry name" value="SPERM-ASSOCIATED ANTIGEN 5"/>
    <property type="match status" value="1"/>
</dbReference>
<dbReference type="PANTHER" id="PTHR15347:SF1">
    <property type="entry name" value="SPERM-ASSOCIATED ANTIGEN 5"/>
    <property type="match status" value="1"/>
</dbReference>
<dbReference type="GO" id="GO:0051301">
    <property type="term" value="P:cell division"/>
    <property type="evidence" value="ECO:0007669"/>
    <property type="project" value="InterPro"/>
</dbReference>
<feature type="coiled-coil region" evidence="1">
    <location>
        <begin position="331"/>
        <end position="421"/>
    </location>
</feature>
<dbReference type="AlphaFoldDB" id="A0A6J1VXA7"/>
<dbReference type="KEGG" id="nss:113429421"/>
<sequence length="498" mass="56512">YQGYRSIVGKCLLAHRKMAEEVKAARTESARHQEVCRKLEETTVELVVALGRVNELVETNTRLDRDLQAALEKVASSEDQLEQQEEEQLALTQRLQEKADAIQKLQDEVARLAREKERAQQERDNAQRDAREASDCREFLEEENEVARRQLSETEEELKASLAALRERSGQLEDLKDARQKLQQEQESLRAELGSARAELQDAQAGLEGLSRAVGELGGLHTQFLEAADILQTARPGEAAEVAPHSSTRTPARHTPYRPGVSLVESVLRAASQRALKTPGLWSETTAFMRAAPAPPPQLSEIKDSLAAHTQDLRLAVEQLHLLAKGCREHLGELREQSLQLEQQLQTSQTQHQAEMDAAQAAQMKLRKVLHMKIQSERELQELLRQQEGEQCQLSDQKRELATLREEVAQLKLELQKSETAATTLWEEMSGSQRPDAQEKIWLRQEVGKLRELLLQKDNEHTKVLTGHVKQVRGLEERLCQAQHRLQRQQKVEADLKQ</sequence>
<dbReference type="GeneID" id="113429421"/>
<reference evidence="4" key="1">
    <citation type="submission" date="2025-08" db="UniProtKB">
        <authorList>
            <consortium name="RefSeq"/>
        </authorList>
    </citation>
    <scope>IDENTIFICATION</scope>
</reference>
<protein>
    <submittedName>
        <fullName evidence="4">Sperm-associated antigen 5</fullName>
    </submittedName>
</protein>
<evidence type="ECO:0000256" key="2">
    <source>
        <dbReference type="SAM" id="MobiDB-lite"/>
    </source>
</evidence>
<evidence type="ECO:0000256" key="1">
    <source>
        <dbReference type="SAM" id="Coils"/>
    </source>
</evidence>
<dbReference type="CTD" id="10615"/>
<dbReference type="RefSeq" id="XP_026547715.1">
    <property type="nucleotide sequence ID" value="XM_026691930.1"/>
</dbReference>
<gene>
    <name evidence="4" type="primary">SPAG5</name>
</gene>
<dbReference type="InterPro" id="IPR028728">
    <property type="entry name" value="Astrin"/>
</dbReference>
<feature type="region of interest" description="Disordered" evidence="2">
    <location>
        <begin position="115"/>
        <end position="134"/>
    </location>
</feature>
<evidence type="ECO:0000313" key="3">
    <source>
        <dbReference type="Proteomes" id="UP000504612"/>
    </source>
</evidence>
<feature type="non-terminal residue" evidence="4">
    <location>
        <position position="1"/>
    </location>
</feature>
<keyword evidence="1" id="KW-0175">Coiled coil</keyword>
<feature type="non-terminal residue" evidence="4">
    <location>
        <position position="498"/>
    </location>
</feature>
<dbReference type="Proteomes" id="UP000504612">
    <property type="component" value="Unplaced"/>
</dbReference>
<evidence type="ECO:0000313" key="4">
    <source>
        <dbReference type="RefSeq" id="XP_026547715.1"/>
    </source>
</evidence>
<keyword evidence="3" id="KW-1185">Reference proteome</keyword>
<accession>A0A6J1VXA7</accession>
<dbReference type="GO" id="GO:0051988">
    <property type="term" value="P:regulation of attachment of spindle microtubules to kinetochore"/>
    <property type="evidence" value="ECO:0007669"/>
    <property type="project" value="InterPro"/>
</dbReference>
<organism evidence="3 4">
    <name type="scientific">Notechis scutatus</name>
    <name type="common">mainland tiger snake</name>
    <dbReference type="NCBI Taxonomy" id="8663"/>
    <lineage>
        <taxon>Eukaryota</taxon>
        <taxon>Metazoa</taxon>
        <taxon>Chordata</taxon>
        <taxon>Craniata</taxon>
        <taxon>Vertebrata</taxon>
        <taxon>Euteleostomi</taxon>
        <taxon>Lepidosauria</taxon>
        <taxon>Squamata</taxon>
        <taxon>Bifurcata</taxon>
        <taxon>Unidentata</taxon>
        <taxon>Episquamata</taxon>
        <taxon>Toxicofera</taxon>
        <taxon>Serpentes</taxon>
        <taxon>Colubroidea</taxon>
        <taxon>Elapidae</taxon>
        <taxon>Hydrophiinae</taxon>
        <taxon>Notechis</taxon>
    </lineage>
</organism>
<proteinExistence type="predicted"/>